<reference evidence="4" key="1">
    <citation type="journal article" date="2016" name="Nature">
        <title>Redefining the invertebrate RNA virosphere.</title>
        <authorList>
            <person name="Shi M."/>
            <person name="Lin X.D."/>
            <person name="Tian J.H."/>
            <person name="Chen L.J."/>
            <person name="Chen X."/>
            <person name="Li C.X."/>
            <person name="Qin X.C."/>
            <person name="Li J."/>
            <person name="Cao J.P."/>
            <person name="Eden J.S."/>
            <person name="Buchmann J."/>
            <person name="Wang W."/>
            <person name="Xu J."/>
            <person name="Holmes E.C."/>
            <person name="Zhang Y.Z."/>
        </authorList>
    </citation>
    <scope>NUCLEOTIDE SEQUENCE</scope>
    <source>
        <strain evidence="4">WZFSL75166</strain>
    </source>
</reference>
<feature type="compositionally biased region" description="Pro residues" evidence="3">
    <location>
        <begin position="22"/>
        <end position="36"/>
    </location>
</feature>
<dbReference type="Gene3D" id="2.60.120.20">
    <property type="match status" value="1"/>
</dbReference>
<keyword evidence="2" id="KW-0946">Virion</keyword>
<name>A0A1L3KH20_9VIRU</name>
<dbReference type="EMBL" id="KX883269">
    <property type="protein sequence ID" value="APG76625.1"/>
    <property type="molecule type" value="Genomic_RNA"/>
</dbReference>
<evidence type="ECO:0000256" key="1">
    <source>
        <dbReference type="ARBA" id="ARBA00004328"/>
    </source>
</evidence>
<dbReference type="InterPro" id="IPR029053">
    <property type="entry name" value="Viral_coat"/>
</dbReference>
<accession>A0A1L3KH20</accession>
<protein>
    <submittedName>
        <fullName evidence="4">Uncharacterized protein</fullName>
    </submittedName>
</protein>
<dbReference type="GO" id="GO:0044423">
    <property type="term" value="C:virion component"/>
    <property type="evidence" value="ECO:0007669"/>
    <property type="project" value="UniProtKB-KW"/>
</dbReference>
<evidence type="ECO:0000256" key="2">
    <source>
        <dbReference type="ARBA" id="ARBA00022844"/>
    </source>
</evidence>
<feature type="compositionally biased region" description="Basic residues" evidence="3">
    <location>
        <begin position="8"/>
        <end position="20"/>
    </location>
</feature>
<feature type="region of interest" description="Disordered" evidence="3">
    <location>
        <begin position="1"/>
        <end position="55"/>
    </location>
</feature>
<feature type="compositionally biased region" description="Basic residues" evidence="3">
    <location>
        <begin position="37"/>
        <end position="47"/>
    </location>
</feature>
<evidence type="ECO:0000256" key="3">
    <source>
        <dbReference type="SAM" id="MobiDB-lite"/>
    </source>
</evidence>
<sequence>MPTDAARARRRRQRARRRLRNAPPPPRSKNQPPGPKQPRKRTTRRKLQANSTMQTTNSPFLRCLMGPVQMSNQSVGFPDGNPAPALTVDFRQTFTITPVSGVVRYALVSSPWGCLAVHQGVVNTAAPRYLTSTDLTYTWNASSSRSFSGAHQFQVLPFSEVVAAASAPAASPFGPYSVTKFRGIMNVADSYFTGSSMANGGVAKVFKVQGQSVDLNNINFNTVSVPVAEYADLLTGIGSAAGNLTTPARSTLNLRAVNPKPEYVSVAENLSSVNIVPISLTSGGYVMSTGGLWSGLDSSVPITVVEYSGLDSTASITIELRSCIEMVVQPGAMAGLAKPSPPADISMWQRVANLARAIPTARVIAAGATGYINGGALGALTAATQAMQIGT</sequence>
<evidence type="ECO:0000313" key="4">
    <source>
        <dbReference type="EMBL" id="APG76625.1"/>
    </source>
</evidence>
<comment type="subcellular location">
    <subcellularLocation>
        <location evidence="1">Virion</location>
    </subcellularLocation>
</comment>
<proteinExistence type="predicted"/>
<organism evidence="4">
    <name type="scientific">Wenzhou noda-like virus 4</name>
    <dbReference type="NCBI Taxonomy" id="1923588"/>
    <lineage>
        <taxon>Viruses</taxon>
        <taxon>Riboviria</taxon>
    </lineage>
</organism>